<keyword evidence="2" id="KW-1133">Transmembrane helix</keyword>
<feature type="coiled-coil region" evidence="1">
    <location>
        <begin position="219"/>
        <end position="253"/>
    </location>
</feature>
<gene>
    <name evidence="3" type="ORF">TZ96_01088</name>
</gene>
<dbReference type="RefSeq" id="WP_045763223.1">
    <property type="nucleotide sequence ID" value="NZ_JYOV01000012.1"/>
</dbReference>
<dbReference type="PATRIC" id="fig|28037.218.peg.1043"/>
<evidence type="ECO:0000256" key="2">
    <source>
        <dbReference type="SAM" id="Phobius"/>
    </source>
</evidence>
<evidence type="ECO:0000313" key="3">
    <source>
        <dbReference type="EMBL" id="KJU93471.1"/>
    </source>
</evidence>
<feature type="coiled-coil region" evidence="1">
    <location>
        <begin position="62"/>
        <end position="89"/>
    </location>
</feature>
<keyword evidence="2" id="KW-0472">Membrane</keyword>
<sequence>MKSGNGFWKGCLYFWGVLFLLGLLIQYALPLAICVLLGYGGYLFYRRWRYPLLKDRTLDDQIELLKARIRQADKNIQQLEGALAEKGSESYKNMANQVLIELREIHQEADRLKFYIGDDVYNRIDKKVRTVRANINIQLEHLERESQVDLEKAEPEELAPELSQTLANIAIDHQAILDKIATSAEGDKEELTAIHSLKMEKFQTILEGYLKIKANPKNYNRAEERLQQAKAAIEQFDLELDQVLRELNETDMRDFDISLRILEKDRRE</sequence>
<organism evidence="3 4">
    <name type="scientific">Streptococcus infantis</name>
    <dbReference type="NCBI Taxonomy" id="68892"/>
    <lineage>
        <taxon>Bacteria</taxon>
        <taxon>Bacillati</taxon>
        <taxon>Bacillota</taxon>
        <taxon>Bacilli</taxon>
        <taxon>Lactobacillales</taxon>
        <taxon>Streptococcaceae</taxon>
        <taxon>Streptococcus</taxon>
    </lineage>
</organism>
<proteinExistence type="predicted"/>
<protein>
    <recommendedName>
        <fullName evidence="5">Membrane associated protein</fullName>
    </recommendedName>
</protein>
<evidence type="ECO:0008006" key="5">
    <source>
        <dbReference type="Google" id="ProtNLM"/>
    </source>
</evidence>
<name>A0A0F3HGZ0_9STRE</name>
<reference evidence="3 4" key="1">
    <citation type="submission" date="2015-02" db="EMBL/GenBank/DDBJ databases">
        <title>Evolution of amylase-binding proteins of oral streptococcal species.</title>
        <authorList>
            <person name="Haase E.M."/>
        </authorList>
    </citation>
    <scope>NUCLEOTIDE SEQUENCE [LARGE SCALE GENOMIC DNA]</scope>
    <source>
        <strain evidence="3 4">UC6950A</strain>
    </source>
</reference>
<dbReference type="Proteomes" id="UP000033405">
    <property type="component" value="Unassembled WGS sequence"/>
</dbReference>
<keyword evidence="2" id="KW-0812">Transmembrane</keyword>
<dbReference type="AlphaFoldDB" id="A0A0F3HGZ0"/>
<comment type="caution">
    <text evidence="3">The sequence shown here is derived from an EMBL/GenBank/DDBJ whole genome shotgun (WGS) entry which is preliminary data.</text>
</comment>
<accession>A0A0F3HGZ0</accession>
<dbReference type="EMBL" id="JYOV01000012">
    <property type="protein sequence ID" value="KJU93471.1"/>
    <property type="molecule type" value="Genomic_DNA"/>
</dbReference>
<feature type="transmembrane region" description="Helical" evidence="2">
    <location>
        <begin position="12"/>
        <end position="45"/>
    </location>
</feature>
<evidence type="ECO:0000313" key="4">
    <source>
        <dbReference type="Proteomes" id="UP000033405"/>
    </source>
</evidence>
<keyword evidence="1" id="KW-0175">Coiled coil</keyword>
<evidence type="ECO:0000256" key="1">
    <source>
        <dbReference type="SAM" id="Coils"/>
    </source>
</evidence>